<dbReference type="RefSeq" id="WP_005869173.1">
    <property type="nucleotide sequence ID" value="NZ_ACYG01000005.1"/>
</dbReference>
<evidence type="ECO:0000313" key="2">
    <source>
        <dbReference type="Proteomes" id="UP000005709"/>
    </source>
</evidence>
<organism evidence="1 2">
    <name type="scientific">Campylobacter gracilis RM3268</name>
    <dbReference type="NCBI Taxonomy" id="553220"/>
    <lineage>
        <taxon>Bacteria</taxon>
        <taxon>Pseudomonadati</taxon>
        <taxon>Campylobacterota</taxon>
        <taxon>Epsilonproteobacteria</taxon>
        <taxon>Campylobacterales</taxon>
        <taxon>Campylobacteraceae</taxon>
        <taxon>Campylobacter</taxon>
    </lineage>
</organism>
<dbReference type="eggNOG" id="ENOG5032NWE">
    <property type="taxonomic scope" value="Bacteria"/>
</dbReference>
<reference evidence="1 2" key="1">
    <citation type="submission" date="2009-07" db="EMBL/GenBank/DDBJ databases">
        <authorList>
            <person name="Madupu R."/>
            <person name="Sebastian Y."/>
            <person name="Durkin A.S."/>
            <person name="Torralba M."/>
            <person name="Methe B."/>
            <person name="Sutton G.G."/>
            <person name="Strausberg R.L."/>
            <person name="Nelson K.E."/>
        </authorList>
    </citation>
    <scope>NUCLEOTIDE SEQUENCE [LARGE SCALE GENOMIC DNA]</scope>
    <source>
        <strain evidence="1 2">RM3268</strain>
    </source>
</reference>
<accession>C8PE41</accession>
<dbReference type="Proteomes" id="UP000005709">
    <property type="component" value="Unassembled WGS sequence"/>
</dbReference>
<dbReference type="EMBL" id="ACYG01000005">
    <property type="protein sequence ID" value="EEV18914.1"/>
    <property type="molecule type" value="Genomic_DNA"/>
</dbReference>
<dbReference type="AlphaFoldDB" id="C8PE41"/>
<name>C8PE41_9BACT</name>
<evidence type="ECO:0000313" key="1">
    <source>
        <dbReference type="EMBL" id="EEV18914.1"/>
    </source>
</evidence>
<dbReference type="OrthoDB" id="5363047at2"/>
<gene>
    <name evidence="1" type="ORF">CAMGR0001_2391</name>
</gene>
<keyword evidence="2" id="KW-1185">Reference proteome</keyword>
<proteinExistence type="predicted"/>
<comment type="caution">
    <text evidence="1">The sequence shown here is derived from an EMBL/GenBank/DDBJ whole genome shotgun (WGS) entry which is preliminary data.</text>
</comment>
<protein>
    <submittedName>
        <fullName evidence="1">Uncharacterized protein</fullName>
    </submittedName>
</protein>
<sequence length="169" mass="19693">MSDEFVFEIKNIKNGNYKSFIDILEQYRGTPIPVFVVADLDRAVNNNAELKYLKTLCTKLSYINKYSNIFLTYQNFETFLSAHFANSADICKVLDIDRCNIKNNQNIYDSIKNNGGCYENAIRNLSETNICYCKRNFIFPKQLDTNKITAKQSSLIILKKYCEFLKNNR</sequence>